<feature type="transmembrane region" description="Helical" evidence="1">
    <location>
        <begin position="20"/>
        <end position="39"/>
    </location>
</feature>
<keyword evidence="1" id="KW-0472">Membrane</keyword>
<dbReference type="InterPro" id="IPR050250">
    <property type="entry name" value="Macrolide_Exporter_MacB"/>
</dbReference>
<protein>
    <submittedName>
        <fullName evidence="2">Uncharacterized protein</fullName>
    </submittedName>
</protein>
<evidence type="ECO:0000313" key="2">
    <source>
        <dbReference type="EMBL" id="RSU10396.1"/>
    </source>
</evidence>
<proteinExistence type="predicted"/>
<dbReference type="EMBL" id="NGKB01000018">
    <property type="protein sequence ID" value="RSU10396.1"/>
    <property type="molecule type" value="Genomic_DNA"/>
</dbReference>
<dbReference type="RefSeq" id="WP_126796234.1">
    <property type="nucleotide sequence ID" value="NZ_CP060721.1"/>
</dbReference>
<accession>A0A430AQR3</accession>
<reference evidence="2 3" key="1">
    <citation type="submission" date="2017-05" db="EMBL/GenBank/DDBJ databases">
        <title>Vagococcus spp. assemblies.</title>
        <authorList>
            <person name="Gulvik C.A."/>
        </authorList>
    </citation>
    <scope>NUCLEOTIDE SEQUENCE [LARGE SCALE GENOMIC DNA]</scope>
    <source>
        <strain evidence="2 3">SS1714</strain>
    </source>
</reference>
<keyword evidence="3" id="KW-1185">Reference proteome</keyword>
<dbReference type="GO" id="GO:0005886">
    <property type="term" value="C:plasma membrane"/>
    <property type="evidence" value="ECO:0007669"/>
    <property type="project" value="UniProtKB-SubCell"/>
</dbReference>
<feature type="transmembrane region" description="Helical" evidence="1">
    <location>
        <begin position="334"/>
        <end position="355"/>
    </location>
</feature>
<organism evidence="2 3">
    <name type="scientific">Vagococcus carniphilus</name>
    <dbReference type="NCBI Taxonomy" id="218144"/>
    <lineage>
        <taxon>Bacteria</taxon>
        <taxon>Bacillati</taxon>
        <taxon>Bacillota</taxon>
        <taxon>Bacilli</taxon>
        <taxon>Lactobacillales</taxon>
        <taxon>Enterococcaceae</taxon>
        <taxon>Vagococcus</taxon>
    </lineage>
</organism>
<name>A0A430AQR3_9ENTE</name>
<dbReference type="PANTHER" id="PTHR30572:SF9">
    <property type="entry name" value="ABC TRANSPORTER PERMEASE PROTEIN"/>
    <property type="match status" value="1"/>
</dbReference>
<dbReference type="GO" id="GO:0022857">
    <property type="term" value="F:transmembrane transporter activity"/>
    <property type="evidence" value="ECO:0007669"/>
    <property type="project" value="TreeGrafter"/>
</dbReference>
<comment type="caution">
    <text evidence="2">The sequence shown here is derived from an EMBL/GenBank/DDBJ whole genome shotgun (WGS) entry which is preliminary data.</text>
</comment>
<dbReference type="PANTHER" id="PTHR30572">
    <property type="entry name" value="MEMBRANE COMPONENT OF TRANSPORTER-RELATED"/>
    <property type="match status" value="1"/>
</dbReference>
<gene>
    <name evidence="2" type="ORF">CBF28_13845</name>
</gene>
<dbReference type="GeneID" id="95582095"/>
<dbReference type="PROSITE" id="PS51257">
    <property type="entry name" value="PROKAR_LIPOPROTEIN"/>
    <property type="match status" value="1"/>
</dbReference>
<dbReference type="Proteomes" id="UP000288028">
    <property type="component" value="Unassembled WGS sequence"/>
</dbReference>
<keyword evidence="1" id="KW-1133">Transmembrane helix</keyword>
<feature type="transmembrane region" description="Helical" evidence="1">
    <location>
        <begin position="376"/>
        <end position="401"/>
    </location>
</feature>
<dbReference type="OrthoDB" id="9812886at2"/>
<dbReference type="AlphaFoldDB" id="A0A430AQR3"/>
<keyword evidence="1" id="KW-0812">Transmembrane</keyword>
<evidence type="ECO:0000313" key="3">
    <source>
        <dbReference type="Proteomes" id="UP000288028"/>
    </source>
</evidence>
<evidence type="ECO:0000256" key="1">
    <source>
        <dbReference type="SAM" id="Phobius"/>
    </source>
</evidence>
<feature type="transmembrane region" description="Helical" evidence="1">
    <location>
        <begin position="463"/>
        <end position="486"/>
    </location>
</feature>
<sequence length="496" mass="56701">MRVFDRAFLSILRNKKRSLLLFLIIFILGCLLTSSIIIYKSTKKIENEIRNKLGVSATLIIDNDLIEKEIKEEIFDSKKQTLSTDLVEEIGNSSYVERFEYNIMGTVNPTEFEIVNDSDDDRNKSLFFHGVNDPNLLDIENKKIKLSKGRLLSENEIQSSEGNGIISNQFAEINNIKINDRITLQTQIKQIGMDTIKADYLEIPIKVVGIFSLDNLSEGSKKKNREISSEQLNTIYFSNNFVKKINIQQNKIFNDLNPGFYTNDDGSIMSATDIEDLINIGMPIFKIKNYDNLQPFVEFSNNKLKNSYFKILTTDNQFQKIGSNITSINTISKYIIVGSFISCFTIIGLIVLLIIKYRTKEIAILLALGEQKKLVFIQLLLEILIITFIALNISVLTGTIVEKNISKFLLIDSKDQTTEINSSNNEDSFNTEEKYKLDKISKTIIYEKNLTELYVSNLSIMDYFFIIISLSLIIIVVSILSLTRVFTTQPKNLLFL</sequence>